<evidence type="ECO:0008006" key="4">
    <source>
        <dbReference type="Google" id="ProtNLM"/>
    </source>
</evidence>
<gene>
    <name evidence="2" type="ORF">GCM10008986_26780</name>
</gene>
<sequence>MLNKGNRESGYVLVSVLMIFLFLTLLSTVLMAKVLQSNKFVAVAENNIEEKVAAENIIKEATAWLEKEIQGLNDSSVHRSSVVQEIEDTLNELKTKYPVEVNDNMISNDLSGSGNAVMNVTITASEGDTKYTTEYTISTLAEVFKYASVTPGNLSLNGASYIKGDLYVGDEFHSSNKSNFIRSSDDYAAETSYPTIDGTLTIPNAFKYTKENTQHTLTNPITQEGIAPYFYKEVPQLVERELDDEPFDVEQLVTEAKSRFDNEFLDGDYDTEVLEIGGAIINQHIVKEGDTLYDTLQINSGSSVTVKGDLFVNNDLIMKSGSELTVHGDIYVNNYADPCIVLPLIGQVCGDADDSDDEGLISRTELSGDLTVNSTIFINGAFEMKNLNLDGVVYSNGEATISESITMAGNGSTVITNDKATVEDLDNSSGGTLVLMTEGELKVQNNNSFQDNPREMNAFFYTNSDLEIYGVWSNMKINGGLYGQNITLNAVKGKVKGVKKDEGGGTYNQSDYDRYAYDGLFDEGFLDTVDFLDLFKDVVYVEKNQDSIDYTKSRLQIDYNEQLMLSPPKGIPMVNNISLKKIDERFE</sequence>
<keyword evidence="1" id="KW-0812">Transmembrane</keyword>
<keyword evidence="1" id="KW-1133">Transmembrane helix</keyword>
<accession>A0ABN1BI16</accession>
<proteinExistence type="predicted"/>
<evidence type="ECO:0000256" key="1">
    <source>
        <dbReference type="SAM" id="Phobius"/>
    </source>
</evidence>
<evidence type="ECO:0000313" key="3">
    <source>
        <dbReference type="Proteomes" id="UP001500880"/>
    </source>
</evidence>
<keyword evidence="1" id="KW-0472">Membrane</keyword>
<dbReference type="PROSITE" id="PS00018">
    <property type="entry name" value="EF_HAND_1"/>
    <property type="match status" value="1"/>
</dbReference>
<dbReference type="Proteomes" id="UP001500880">
    <property type="component" value="Unassembled WGS sequence"/>
</dbReference>
<feature type="transmembrane region" description="Helical" evidence="1">
    <location>
        <begin position="12"/>
        <end position="32"/>
    </location>
</feature>
<protein>
    <recommendedName>
        <fullName evidence="4">PilX N-terminal</fullName>
    </recommendedName>
</protein>
<organism evidence="2 3">
    <name type="scientific">Salinibacillus aidingensis</name>
    <dbReference type="NCBI Taxonomy" id="237684"/>
    <lineage>
        <taxon>Bacteria</taxon>
        <taxon>Bacillati</taxon>
        <taxon>Bacillota</taxon>
        <taxon>Bacilli</taxon>
        <taxon>Bacillales</taxon>
        <taxon>Bacillaceae</taxon>
        <taxon>Salinibacillus</taxon>
    </lineage>
</organism>
<dbReference type="InterPro" id="IPR018247">
    <property type="entry name" value="EF_Hand_1_Ca_BS"/>
</dbReference>
<keyword evidence="3" id="KW-1185">Reference proteome</keyword>
<dbReference type="RefSeq" id="WP_343842023.1">
    <property type="nucleotide sequence ID" value="NZ_BAAADO010000005.1"/>
</dbReference>
<name>A0ABN1BI16_9BACI</name>
<evidence type="ECO:0000313" key="2">
    <source>
        <dbReference type="EMBL" id="GAA0498335.1"/>
    </source>
</evidence>
<dbReference type="EMBL" id="BAAADO010000005">
    <property type="protein sequence ID" value="GAA0498335.1"/>
    <property type="molecule type" value="Genomic_DNA"/>
</dbReference>
<comment type="caution">
    <text evidence="2">The sequence shown here is derived from an EMBL/GenBank/DDBJ whole genome shotgun (WGS) entry which is preliminary data.</text>
</comment>
<reference evidence="2 3" key="1">
    <citation type="journal article" date="2019" name="Int. J. Syst. Evol. Microbiol.">
        <title>The Global Catalogue of Microorganisms (GCM) 10K type strain sequencing project: providing services to taxonomists for standard genome sequencing and annotation.</title>
        <authorList>
            <consortium name="The Broad Institute Genomics Platform"/>
            <consortium name="The Broad Institute Genome Sequencing Center for Infectious Disease"/>
            <person name="Wu L."/>
            <person name="Ma J."/>
        </authorList>
    </citation>
    <scope>NUCLEOTIDE SEQUENCE [LARGE SCALE GENOMIC DNA]</scope>
    <source>
        <strain evidence="2 3">JCM 12389</strain>
    </source>
</reference>